<organism evidence="2 3">
    <name type="scientific">Entamoeba nuttalli</name>
    <dbReference type="NCBI Taxonomy" id="412467"/>
    <lineage>
        <taxon>Eukaryota</taxon>
        <taxon>Amoebozoa</taxon>
        <taxon>Evosea</taxon>
        <taxon>Archamoebae</taxon>
        <taxon>Mastigamoebida</taxon>
        <taxon>Entamoebidae</taxon>
        <taxon>Entamoeba</taxon>
    </lineage>
</organism>
<dbReference type="Proteomes" id="UP001628156">
    <property type="component" value="Unassembled WGS sequence"/>
</dbReference>
<evidence type="ECO:0000313" key="2">
    <source>
        <dbReference type="EMBL" id="GAB1226586.1"/>
    </source>
</evidence>
<reference evidence="2 3" key="1">
    <citation type="journal article" date="2019" name="PLoS Negl. Trop. Dis.">
        <title>Whole genome sequencing of Entamoeba nuttalli reveals mammalian host-related molecular signatures and a novel octapeptide-repeat surface protein.</title>
        <authorList>
            <person name="Tanaka M."/>
            <person name="Makiuchi T."/>
            <person name="Komiyama T."/>
            <person name="Shiina T."/>
            <person name="Osaki K."/>
            <person name="Tachibana H."/>
        </authorList>
    </citation>
    <scope>NUCLEOTIDE SEQUENCE [LARGE SCALE GENOMIC DNA]</scope>
    <source>
        <strain evidence="2 3">P19-061405</strain>
    </source>
</reference>
<sequence length="280" mass="32319">MGNHQSIKTNSPTKGSLSKPSDCLNGYEPICVSLERLTPNKLTVEPVQTHTQTSNLSKEKKLKHLSEWKEFKYMHRFSQTFQENKRPTSAPLEPNNQDIEEFYKQSPFEDLNTQLVINCLKKTAQTTGFEVIYDSLLQELDSRNIKSAIEYKTKILFVFETKSGVVGFYQEDMIPMLQFNKTNIVSSNNMWVFTVNKNSSTSVFQRNTESKSSFSLYCNDSHVVLNCYCAFWMNDMGLIQFNPLMKSSYTQGNSTVTPLQFQFNCTKIRCERLCILQCKD</sequence>
<accession>A0ABQ0DUR3</accession>
<dbReference type="EMBL" id="BAAFRS010000298">
    <property type="protein sequence ID" value="GAB1226586.1"/>
    <property type="molecule type" value="Genomic_DNA"/>
</dbReference>
<name>A0ABQ0DUR3_9EUKA</name>
<gene>
    <name evidence="2" type="ORF">ENUP19_0298G0041</name>
</gene>
<protein>
    <recommendedName>
        <fullName evidence="4">TLDc domain-containing protein</fullName>
    </recommendedName>
</protein>
<feature type="region of interest" description="Disordered" evidence="1">
    <location>
        <begin position="1"/>
        <end position="21"/>
    </location>
</feature>
<feature type="compositionally biased region" description="Polar residues" evidence="1">
    <location>
        <begin position="1"/>
        <end position="19"/>
    </location>
</feature>
<evidence type="ECO:0000256" key="1">
    <source>
        <dbReference type="SAM" id="MobiDB-lite"/>
    </source>
</evidence>
<evidence type="ECO:0000313" key="3">
    <source>
        <dbReference type="Proteomes" id="UP001628156"/>
    </source>
</evidence>
<evidence type="ECO:0008006" key="4">
    <source>
        <dbReference type="Google" id="ProtNLM"/>
    </source>
</evidence>
<keyword evidence="3" id="KW-1185">Reference proteome</keyword>
<comment type="caution">
    <text evidence="2">The sequence shown here is derived from an EMBL/GenBank/DDBJ whole genome shotgun (WGS) entry which is preliminary data.</text>
</comment>
<proteinExistence type="predicted"/>